<organism evidence="1 2">
    <name type="scientific">Naganishia vaughanmartiniae</name>
    <dbReference type="NCBI Taxonomy" id="1424756"/>
    <lineage>
        <taxon>Eukaryota</taxon>
        <taxon>Fungi</taxon>
        <taxon>Dikarya</taxon>
        <taxon>Basidiomycota</taxon>
        <taxon>Agaricomycotina</taxon>
        <taxon>Tremellomycetes</taxon>
        <taxon>Filobasidiales</taxon>
        <taxon>Filobasidiaceae</taxon>
        <taxon>Naganishia</taxon>
    </lineage>
</organism>
<keyword evidence="2" id="KW-1185">Reference proteome</keyword>
<name>A0ACC2X8C5_9TREE</name>
<sequence>MATDLLNSIGYTGLTMTTLNTSVAAWYNSDVSVSLERHGTTFQNQTHGLEVESLTSKHVIVVDENGISRMVRGCIPNDDGEEAVWSWLVVSNVFGIEAAKLGGGPASMIVKVVPVALRRVHGVPTVNVDRIRFDGGFTIVTKAYTEVGRGDCVGCLLNSDGEVKNFWDEFMARHLLQGKAENELKEQINEHPDGSIPPLSLQSFSAANLEPSDRSTISEDLEKRWRIRRSYAQPASKSSPRGPELQIWVTDLLNGEKPWYTKTSRHEMPPETFEESLRPYARGGEKNAAWLKKFKCDEDAGERLRRMMLHDPGCIGQYQIHYHQQREYLDAKPPDPENPNKSGKGKKSPKRGKPTKKSNGG</sequence>
<accession>A0ACC2X8C5</accession>
<comment type="caution">
    <text evidence="1">The sequence shown here is derived from an EMBL/GenBank/DDBJ whole genome shotgun (WGS) entry which is preliminary data.</text>
</comment>
<gene>
    <name evidence="1" type="ORF">QFC22_003501</name>
</gene>
<reference evidence="1" key="1">
    <citation type="submission" date="2023-04" db="EMBL/GenBank/DDBJ databases">
        <title>Draft Genome sequencing of Naganishia species isolated from polar environments using Oxford Nanopore Technology.</title>
        <authorList>
            <person name="Leo P."/>
            <person name="Venkateswaran K."/>
        </authorList>
    </citation>
    <scope>NUCLEOTIDE SEQUENCE</scope>
    <source>
        <strain evidence="1">MNA-CCFEE 5425</strain>
    </source>
</reference>
<dbReference type="Proteomes" id="UP001243375">
    <property type="component" value="Unassembled WGS sequence"/>
</dbReference>
<proteinExistence type="predicted"/>
<dbReference type="EMBL" id="JASBWU010000009">
    <property type="protein sequence ID" value="KAJ9119012.1"/>
    <property type="molecule type" value="Genomic_DNA"/>
</dbReference>
<evidence type="ECO:0000313" key="2">
    <source>
        <dbReference type="Proteomes" id="UP001243375"/>
    </source>
</evidence>
<evidence type="ECO:0000313" key="1">
    <source>
        <dbReference type="EMBL" id="KAJ9119012.1"/>
    </source>
</evidence>
<protein>
    <submittedName>
        <fullName evidence="1">Uncharacterized protein</fullName>
    </submittedName>
</protein>